<dbReference type="InterPro" id="IPR026906">
    <property type="entry name" value="LRR_5"/>
</dbReference>
<protein>
    <submittedName>
        <fullName evidence="1">Leucine-rich repeat domain-containing protein</fullName>
    </submittedName>
</protein>
<dbReference type="SUPFAM" id="SSF52058">
    <property type="entry name" value="L domain-like"/>
    <property type="match status" value="2"/>
</dbReference>
<proteinExistence type="predicted"/>
<dbReference type="PANTHER" id="PTHR45661:SF3">
    <property type="entry name" value="IG-LIKE DOMAIN-CONTAINING PROTEIN"/>
    <property type="match status" value="1"/>
</dbReference>
<comment type="caution">
    <text evidence="1">The sequence shown here is derived from an EMBL/GenBank/DDBJ whole genome shotgun (WGS) entry which is preliminary data.</text>
</comment>
<reference evidence="1 2" key="1">
    <citation type="submission" date="2019-09" db="EMBL/GenBank/DDBJ databases">
        <title>Distinct polysaccharide growth profiles of human intestinal Prevotella copri isolates.</title>
        <authorList>
            <person name="Fehlner-Peach H."/>
            <person name="Magnabosco C."/>
            <person name="Raghavan V."/>
            <person name="Scher J.U."/>
            <person name="Tett A."/>
            <person name="Cox L.M."/>
            <person name="Gottsegen C."/>
            <person name="Watters A."/>
            <person name="Wiltshire- Gordon J.D."/>
            <person name="Segata N."/>
            <person name="Bonneau R."/>
            <person name="Littman D.R."/>
        </authorList>
    </citation>
    <scope>NUCLEOTIDE SEQUENCE [LARGE SCALE GENOMIC DNA]</scope>
    <source>
        <strain evidence="2">iAA917</strain>
    </source>
</reference>
<dbReference type="Pfam" id="PF13306">
    <property type="entry name" value="LRR_5"/>
    <property type="match status" value="5"/>
</dbReference>
<dbReference type="EMBL" id="VZAH01000023">
    <property type="protein sequence ID" value="MQP13311.1"/>
    <property type="molecule type" value="Genomic_DNA"/>
</dbReference>
<dbReference type="Proteomes" id="UP000477980">
    <property type="component" value="Unassembled WGS sequence"/>
</dbReference>
<dbReference type="Gene3D" id="3.80.10.10">
    <property type="entry name" value="Ribonuclease Inhibitor"/>
    <property type="match status" value="5"/>
</dbReference>
<evidence type="ECO:0000313" key="2">
    <source>
        <dbReference type="Proteomes" id="UP000477980"/>
    </source>
</evidence>
<dbReference type="OrthoDB" id="1062721at2"/>
<dbReference type="AlphaFoldDB" id="A0A6G1VKY4"/>
<evidence type="ECO:0000313" key="1">
    <source>
        <dbReference type="EMBL" id="MQP13311.1"/>
    </source>
</evidence>
<organism evidence="1 2">
    <name type="scientific">Segatella copri</name>
    <dbReference type="NCBI Taxonomy" id="165179"/>
    <lineage>
        <taxon>Bacteria</taxon>
        <taxon>Pseudomonadati</taxon>
        <taxon>Bacteroidota</taxon>
        <taxon>Bacteroidia</taxon>
        <taxon>Bacteroidales</taxon>
        <taxon>Prevotellaceae</taxon>
        <taxon>Segatella</taxon>
    </lineage>
</organism>
<name>A0A6G1VKY4_9BACT</name>
<gene>
    <name evidence="1" type="ORF">F7D25_02550</name>
</gene>
<dbReference type="InterPro" id="IPR032675">
    <property type="entry name" value="LRR_dom_sf"/>
</dbReference>
<dbReference type="InterPro" id="IPR053139">
    <property type="entry name" value="Surface_bspA-like"/>
</dbReference>
<sequence>MLMKHFTLINEFKVVVICTLLMSPIQSVLAENIAKGTCGTGVTWSLDDETLTIAGSGKMNDFGDPERSESTLPSWNPYKKNIKHLVIGDEVEYIGHYAFYGYTQLEDVKIGKSVKRLGNNTFRNCTGLTELNLPESIEQIGDKWTNYSDYGGTFFGCKALKELTLPVNLKFIGANGFDQCSGIEKLFWNARDCEVDIAGYSSYDVFENCPIKEVDFGSEVNSVPERAFYTNGGLEIVKTHGTINYVGTEAFKGTTWLGNQERGMVYLDHAAYIYKDAAESDDPIKLDLPEGTRSLSSRALMGNKKLVKVTIPKTLDRIGEMAFDGCSSLGEVVWNADSASIIEDFYYGFKVQLFSPSLSKITFGEGVRVLPPSLLCKCSGLEEIKLPESLETIGEKAFSECDGITELTIPDKVKTTGREVFYQLKNVETITIGKGVKEIDYSYIFGQCPRLKTINWNATHVAENKYDNYHSDFHCMASIETLNFGDNVEYVPAMAFSKVPTLTHVKLGKGVKHIGEGAFLQDEGITEIELPDALEKIDYNAFSSTSIENLFIPENVTYLGDNSFGTSTLKQAIVTPRVTPEGATGLVYNDEAKVYTPDVEAFNEGVYDNTYKERVLPMVVANQYEFDYEEGKVPTATFSCNIPGYKLTSIENVTLDGAEGSHCAKMNATFEGARSFSTTVAYYYTVKKETETGIAQVSADGAPTLKVDGKTILLCNLSAPTTAISIATIDGVIRKSEIVKQNTWQTTMSEAGVYVLKVGQKSYKIVVK</sequence>
<dbReference type="PANTHER" id="PTHR45661">
    <property type="entry name" value="SURFACE ANTIGEN"/>
    <property type="match status" value="1"/>
</dbReference>
<accession>A0A6G1VKY4</accession>